<dbReference type="OrthoDB" id="7658896at2"/>
<dbReference type="EMBL" id="FOPU01000001">
    <property type="protein sequence ID" value="SFH07332.1"/>
    <property type="molecule type" value="Genomic_DNA"/>
</dbReference>
<evidence type="ECO:0008006" key="4">
    <source>
        <dbReference type="Google" id="ProtNLM"/>
    </source>
</evidence>
<evidence type="ECO:0000313" key="3">
    <source>
        <dbReference type="Proteomes" id="UP000183635"/>
    </source>
</evidence>
<keyword evidence="1" id="KW-0812">Transmembrane</keyword>
<dbReference type="AlphaFoldDB" id="A0A1I2X1L5"/>
<organism evidence="2 3">
    <name type="scientific">Paracoccus aminovorans</name>
    <dbReference type="NCBI Taxonomy" id="34004"/>
    <lineage>
        <taxon>Bacteria</taxon>
        <taxon>Pseudomonadati</taxon>
        <taxon>Pseudomonadota</taxon>
        <taxon>Alphaproteobacteria</taxon>
        <taxon>Rhodobacterales</taxon>
        <taxon>Paracoccaceae</taxon>
        <taxon>Paracoccus</taxon>
    </lineage>
</organism>
<keyword evidence="3" id="KW-1185">Reference proteome</keyword>
<dbReference type="RefSeq" id="WP_074965680.1">
    <property type="nucleotide sequence ID" value="NZ_CBCRYP010000005.1"/>
</dbReference>
<evidence type="ECO:0000313" key="2">
    <source>
        <dbReference type="EMBL" id="SFH07332.1"/>
    </source>
</evidence>
<keyword evidence="1" id="KW-1133">Transmembrane helix</keyword>
<reference evidence="2 3" key="1">
    <citation type="submission" date="2016-10" db="EMBL/GenBank/DDBJ databases">
        <authorList>
            <person name="de Groot N.N."/>
        </authorList>
    </citation>
    <scope>NUCLEOTIDE SEQUENCE [LARGE SCALE GENOMIC DNA]</scope>
    <source>
        <strain evidence="2 3">DSM 8537</strain>
    </source>
</reference>
<sequence>MSRPAKQDPAQAARAAAADARQMRLVAVVIAATMVAWLGVQWLGGRQGWPAKYAFLADLMAMGALIWSLMVTFRIWRRRKALSQGQG</sequence>
<gene>
    <name evidence="2" type="ORF">SAMN04488021_10114</name>
</gene>
<dbReference type="Pfam" id="PF17272">
    <property type="entry name" value="DUF5337"/>
    <property type="match status" value="1"/>
</dbReference>
<keyword evidence="1" id="KW-0472">Membrane</keyword>
<dbReference type="STRING" id="34004.SAMN04488021_10114"/>
<feature type="transmembrane region" description="Helical" evidence="1">
    <location>
        <begin position="25"/>
        <end position="43"/>
    </location>
</feature>
<name>A0A1I2X1L5_9RHOB</name>
<accession>A0A1I2X1L5</accession>
<evidence type="ECO:0000256" key="1">
    <source>
        <dbReference type="SAM" id="Phobius"/>
    </source>
</evidence>
<feature type="transmembrane region" description="Helical" evidence="1">
    <location>
        <begin position="55"/>
        <end position="76"/>
    </location>
</feature>
<dbReference type="InterPro" id="IPR020308">
    <property type="entry name" value="Uncharacterised_Ynq1"/>
</dbReference>
<dbReference type="Proteomes" id="UP000183635">
    <property type="component" value="Unassembled WGS sequence"/>
</dbReference>
<protein>
    <recommendedName>
        <fullName evidence="4">DUF5337 domain-containing protein</fullName>
    </recommendedName>
</protein>
<proteinExistence type="predicted"/>